<dbReference type="InterPro" id="IPR029068">
    <property type="entry name" value="Glyas_Bleomycin-R_OHBP_Dase"/>
</dbReference>
<dbReference type="Proteomes" id="UP000243650">
    <property type="component" value="Unassembled WGS sequence"/>
</dbReference>
<keyword evidence="3" id="KW-1185">Reference proteome</keyword>
<evidence type="ECO:0000313" key="3">
    <source>
        <dbReference type="Proteomes" id="UP000243650"/>
    </source>
</evidence>
<dbReference type="GO" id="GO:0051213">
    <property type="term" value="F:dioxygenase activity"/>
    <property type="evidence" value="ECO:0007669"/>
    <property type="project" value="UniProtKB-KW"/>
</dbReference>
<name>A0A2P6MIU0_ALKUR</name>
<gene>
    <name evidence="2" type="ORF">C6I21_05165</name>
</gene>
<keyword evidence="2" id="KW-0560">Oxidoreductase</keyword>
<proteinExistence type="predicted"/>
<dbReference type="OrthoDB" id="9785698at2"/>
<dbReference type="AlphaFoldDB" id="A0A2P6MIU0"/>
<organism evidence="2 3">
    <name type="scientific">Alkalicoccus urumqiensis</name>
    <name type="common">Bacillus urumqiensis</name>
    <dbReference type="NCBI Taxonomy" id="1548213"/>
    <lineage>
        <taxon>Bacteria</taxon>
        <taxon>Bacillati</taxon>
        <taxon>Bacillota</taxon>
        <taxon>Bacilli</taxon>
        <taxon>Bacillales</taxon>
        <taxon>Bacillaceae</taxon>
        <taxon>Alkalicoccus</taxon>
    </lineage>
</organism>
<feature type="domain" description="VOC" evidence="1">
    <location>
        <begin position="141"/>
        <end position="257"/>
    </location>
</feature>
<dbReference type="PROSITE" id="PS51819">
    <property type="entry name" value="VOC"/>
    <property type="match status" value="2"/>
</dbReference>
<dbReference type="PANTHER" id="PTHR36110">
    <property type="entry name" value="RING-CLEAVING DIOXYGENASE MHQE-RELATED"/>
    <property type="match status" value="1"/>
</dbReference>
<dbReference type="SUPFAM" id="SSF54593">
    <property type="entry name" value="Glyoxalase/Bleomycin resistance protein/Dihydroxybiphenyl dioxygenase"/>
    <property type="match status" value="1"/>
</dbReference>
<dbReference type="InterPro" id="IPR037523">
    <property type="entry name" value="VOC_core"/>
</dbReference>
<dbReference type="Gene3D" id="3.10.180.10">
    <property type="entry name" value="2,3-Dihydroxybiphenyl 1,2-Dioxygenase, domain 1"/>
    <property type="match status" value="2"/>
</dbReference>
<dbReference type="EMBL" id="PVNS01000004">
    <property type="protein sequence ID" value="PRO66195.1"/>
    <property type="molecule type" value="Genomic_DNA"/>
</dbReference>
<protein>
    <submittedName>
        <fullName evidence="2">Ring-cleaving dioxygenase</fullName>
    </submittedName>
</protein>
<dbReference type="CDD" id="cd08347">
    <property type="entry name" value="PcpA_C_like"/>
    <property type="match status" value="1"/>
</dbReference>
<reference evidence="2 3" key="1">
    <citation type="submission" date="2018-03" db="EMBL/GenBank/DDBJ databases">
        <title>Bacillus urumqiensis sp. nov., a moderately haloalkaliphilic bacterium isolated from a salt lake.</title>
        <authorList>
            <person name="Zhao B."/>
            <person name="Liao Z."/>
        </authorList>
    </citation>
    <scope>NUCLEOTIDE SEQUENCE [LARGE SCALE GENOMIC DNA]</scope>
    <source>
        <strain evidence="2 3">BZ-SZ-XJ18</strain>
    </source>
</reference>
<dbReference type="InterPro" id="IPR052537">
    <property type="entry name" value="Extradiol_RC_dioxygenase"/>
</dbReference>
<accession>A0A2P6MIU0</accession>
<dbReference type="InterPro" id="IPR004360">
    <property type="entry name" value="Glyas_Fos-R_dOase_dom"/>
</dbReference>
<comment type="caution">
    <text evidence="2">The sequence shown here is derived from an EMBL/GenBank/DDBJ whole genome shotgun (WGS) entry which is preliminary data.</text>
</comment>
<keyword evidence="2" id="KW-0223">Dioxygenase</keyword>
<evidence type="ECO:0000259" key="1">
    <source>
        <dbReference type="PROSITE" id="PS51819"/>
    </source>
</evidence>
<dbReference type="Pfam" id="PF00903">
    <property type="entry name" value="Glyoxalase"/>
    <property type="match status" value="1"/>
</dbReference>
<feature type="domain" description="VOC" evidence="1">
    <location>
        <begin position="3"/>
        <end position="127"/>
    </location>
</feature>
<dbReference type="RefSeq" id="WP_105958385.1">
    <property type="nucleotide sequence ID" value="NZ_PVNS01000004.1"/>
</dbReference>
<evidence type="ECO:0000313" key="2">
    <source>
        <dbReference type="EMBL" id="PRO66195.1"/>
    </source>
</evidence>
<dbReference type="PANTHER" id="PTHR36110:SF2">
    <property type="entry name" value="RING-CLEAVING DIOXYGENASE MHQE-RELATED"/>
    <property type="match status" value="1"/>
</dbReference>
<sequence length="301" mass="33226">MNSIHHITAIAGKAGVNAAFYENVLGLRMVKKTVNFDDPSVYHLYYGNQTGEPGTIITFFPWEKANPGIPGGGQAAVITFAVPEGSLGFWEKRLQAAGVETDRKRRFNDSYVVFDDPDGIPLELVERGSAAEKAERTAITGIAGVLLLSTAPEKTDTFFTEILHWTRKDADDSFVRYATGGDFTCVDVLQTAVERGEDGPGTIHHVAWRAADDKVQGGWKKKVEQSGVYVTPVRERQYFQAVYFRVPGGVLFEIATDAPGFLVDEPEYRLGKSLMLPSWLEPERKQVEASLPPLTEKNISN</sequence>